<evidence type="ECO:0000313" key="2">
    <source>
        <dbReference type="EMBL" id="MBE1495085.1"/>
    </source>
</evidence>
<dbReference type="InterPro" id="IPR000792">
    <property type="entry name" value="Tscrpt_reg_LuxR_C"/>
</dbReference>
<keyword evidence="3" id="KW-1185">Reference proteome</keyword>
<dbReference type="Pfam" id="PF01978">
    <property type="entry name" value="TrmB"/>
    <property type="match status" value="1"/>
</dbReference>
<proteinExistence type="predicted"/>
<dbReference type="InterPro" id="IPR051797">
    <property type="entry name" value="TrmB-like"/>
</dbReference>
<evidence type="ECO:0000259" key="1">
    <source>
        <dbReference type="SMART" id="SM00421"/>
    </source>
</evidence>
<dbReference type="SUPFAM" id="SSF46894">
    <property type="entry name" value="C-terminal effector domain of the bipartite response regulators"/>
    <property type="match status" value="1"/>
</dbReference>
<dbReference type="InterPro" id="IPR002831">
    <property type="entry name" value="Tscrpt_reg_TrmB_N"/>
</dbReference>
<comment type="caution">
    <text evidence="2">The sequence shown here is derived from an EMBL/GenBank/DDBJ whole genome shotgun (WGS) entry which is preliminary data.</text>
</comment>
<feature type="domain" description="HTH luxR-type" evidence="1">
    <location>
        <begin position="256"/>
        <end position="313"/>
    </location>
</feature>
<dbReference type="Proteomes" id="UP000631670">
    <property type="component" value="Unassembled WGS sequence"/>
</dbReference>
<dbReference type="PANTHER" id="PTHR34293:SF1">
    <property type="entry name" value="HTH-TYPE TRANSCRIPTIONAL REGULATOR TRMBL2"/>
    <property type="match status" value="1"/>
</dbReference>
<dbReference type="SUPFAM" id="SSF46785">
    <property type="entry name" value="Winged helix' DNA-binding domain"/>
    <property type="match status" value="1"/>
</dbReference>
<keyword evidence="2" id="KW-0238">DNA-binding</keyword>
<reference evidence="2 3" key="1">
    <citation type="submission" date="2020-10" db="EMBL/GenBank/DDBJ databases">
        <title>Sequencing the genomes of 1000 actinobacteria strains.</title>
        <authorList>
            <person name="Klenk H.-P."/>
        </authorList>
    </citation>
    <scope>NUCLEOTIDE SEQUENCE [LARGE SCALE GENOMIC DNA]</scope>
    <source>
        <strain evidence="2 3">DSM 44653</strain>
    </source>
</reference>
<organism evidence="2 3">
    <name type="scientific">Amycolatopsis lexingtonensis</name>
    <dbReference type="NCBI Taxonomy" id="218822"/>
    <lineage>
        <taxon>Bacteria</taxon>
        <taxon>Bacillati</taxon>
        <taxon>Actinomycetota</taxon>
        <taxon>Actinomycetes</taxon>
        <taxon>Pseudonocardiales</taxon>
        <taxon>Pseudonocardiaceae</taxon>
        <taxon>Amycolatopsis</taxon>
    </lineage>
</organism>
<dbReference type="GO" id="GO:0003677">
    <property type="term" value="F:DNA binding"/>
    <property type="evidence" value="ECO:0007669"/>
    <property type="project" value="UniProtKB-KW"/>
</dbReference>
<accession>A0ABR9HVX0</accession>
<dbReference type="EMBL" id="JADBEG010000001">
    <property type="protein sequence ID" value="MBE1495085.1"/>
    <property type="molecule type" value="Genomic_DNA"/>
</dbReference>
<dbReference type="InterPro" id="IPR036388">
    <property type="entry name" value="WH-like_DNA-bd_sf"/>
</dbReference>
<dbReference type="Gene3D" id="1.10.10.10">
    <property type="entry name" value="Winged helix-like DNA-binding domain superfamily/Winged helix DNA-binding domain"/>
    <property type="match status" value="2"/>
</dbReference>
<dbReference type="SMART" id="SM00421">
    <property type="entry name" value="HTH_LUXR"/>
    <property type="match status" value="1"/>
</dbReference>
<sequence length="328" mass="36314">MLDIIGLREADLDVYQVFAGSGSMTSAQLREATGLSDEQLRPILRLLTRKGLLARLPGTPKAYAAVRPEVAIGAMLSRKQQELAAARVIAERLEERFREAPAQHPVDLIEVVHGTERIAERADGLLRQAKQEVTFIDKPPYAQPPTVLHPAERELLERGVRFRGVYDRSALELHDLPTDLEAGLVLGEEARVVPEAPLKMILVDRDFGLVPLRTDLPEIRTALVIRRCALLDALSALFTLLWREGLPLRLPAAEQPGVLSFDDARLLALLTTGLPDRSIAKQLGMSYRTFQRRLQNLMTQLGAGTRFQAGLQAAARGWVALPRPDVSE</sequence>
<gene>
    <name evidence="2" type="ORF">H4696_002185</name>
</gene>
<dbReference type="PANTHER" id="PTHR34293">
    <property type="entry name" value="HTH-TYPE TRANSCRIPTIONAL REGULATOR TRMBL2"/>
    <property type="match status" value="1"/>
</dbReference>
<protein>
    <submittedName>
        <fullName evidence="2">DNA-binding CsgD family transcriptional regulator/predicted DNA-binding transcriptional regulator</fullName>
    </submittedName>
</protein>
<dbReference type="RefSeq" id="WP_086864323.1">
    <property type="nucleotide sequence ID" value="NZ_JADBEG010000001.1"/>
</dbReference>
<evidence type="ECO:0000313" key="3">
    <source>
        <dbReference type="Proteomes" id="UP000631670"/>
    </source>
</evidence>
<dbReference type="InterPro" id="IPR036390">
    <property type="entry name" value="WH_DNA-bd_sf"/>
</dbReference>
<dbReference type="InterPro" id="IPR016032">
    <property type="entry name" value="Sig_transdc_resp-reg_C-effctor"/>
</dbReference>
<name>A0ABR9HVX0_9PSEU</name>